<dbReference type="SUPFAM" id="SSF57903">
    <property type="entry name" value="FYVE/PHD zinc finger"/>
    <property type="match status" value="1"/>
</dbReference>
<keyword evidence="14" id="KW-1185">Reference proteome</keyword>
<evidence type="ECO:0000256" key="6">
    <source>
        <dbReference type="ARBA" id="ARBA00023015"/>
    </source>
</evidence>
<reference evidence="13" key="1">
    <citation type="journal article" date="2023" name="G3 (Bethesda)">
        <title>Whole genome assemblies of Zophobas morio and Tenebrio molitor.</title>
        <authorList>
            <person name="Kaur S."/>
            <person name="Stinson S.A."/>
            <person name="diCenzo G.C."/>
        </authorList>
    </citation>
    <scope>NUCLEOTIDE SEQUENCE</scope>
    <source>
        <strain evidence="13">QUZm001</strain>
    </source>
</reference>
<evidence type="ECO:0000313" key="14">
    <source>
        <dbReference type="Proteomes" id="UP001168821"/>
    </source>
</evidence>
<dbReference type="InterPro" id="IPR001841">
    <property type="entry name" value="Znf_RING"/>
</dbReference>
<dbReference type="Proteomes" id="UP001168821">
    <property type="component" value="Unassembled WGS sequence"/>
</dbReference>
<feature type="domain" description="RING-type" evidence="12">
    <location>
        <begin position="221"/>
        <end position="265"/>
    </location>
</feature>
<dbReference type="InterPro" id="IPR019787">
    <property type="entry name" value="Znf_PHD-finger"/>
</dbReference>
<evidence type="ECO:0000256" key="8">
    <source>
        <dbReference type="ARBA" id="ARBA00023242"/>
    </source>
</evidence>
<dbReference type="PANTHER" id="PTHR45888">
    <property type="entry name" value="HL01030P-RELATED"/>
    <property type="match status" value="1"/>
</dbReference>
<organism evidence="13 14">
    <name type="scientific">Zophobas morio</name>
    <dbReference type="NCBI Taxonomy" id="2755281"/>
    <lineage>
        <taxon>Eukaryota</taxon>
        <taxon>Metazoa</taxon>
        <taxon>Ecdysozoa</taxon>
        <taxon>Arthropoda</taxon>
        <taxon>Hexapoda</taxon>
        <taxon>Insecta</taxon>
        <taxon>Pterygota</taxon>
        <taxon>Neoptera</taxon>
        <taxon>Endopterygota</taxon>
        <taxon>Coleoptera</taxon>
        <taxon>Polyphaga</taxon>
        <taxon>Cucujiformia</taxon>
        <taxon>Tenebrionidae</taxon>
        <taxon>Zophobas</taxon>
    </lineage>
</organism>
<dbReference type="PROSITE" id="PS50016">
    <property type="entry name" value="ZF_PHD_2"/>
    <property type="match status" value="1"/>
</dbReference>
<evidence type="ECO:0000256" key="2">
    <source>
        <dbReference type="ARBA" id="ARBA00022723"/>
    </source>
</evidence>
<dbReference type="PROSITE" id="PS50089">
    <property type="entry name" value="ZF_RING_2"/>
    <property type="match status" value="1"/>
</dbReference>
<evidence type="ECO:0000256" key="5">
    <source>
        <dbReference type="ARBA" id="ARBA00022833"/>
    </source>
</evidence>
<keyword evidence="2" id="KW-0479">Metal-binding</keyword>
<keyword evidence="4 9" id="KW-0863">Zinc-finger</keyword>
<keyword evidence="6" id="KW-0805">Transcription regulation</keyword>
<evidence type="ECO:0000256" key="7">
    <source>
        <dbReference type="ARBA" id="ARBA00023163"/>
    </source>
</evidence>
<evidence type="ECO:0000313" key="13">
    <source>
        <dbReference type="EMBL" id="KAJ3629995.1"/>
    </source>
</evidence>
<evidence type="ECO:0000256" key="9">
    <source>
        <dbReference type="PROSITE-ProRule" id="PRU00175"/>
    </source>
</evidence>
<sequence>MLNSETKLKAKESVNGPSSEELKIASRSRKAASATDASLDIDPLPELTKLKERVVRAKSTKLPCDSNVERLVARISKQPKELLEELPPLDRVKPYCCECTFYWKFISFLQFINHLTFVVCFKRYRNPNGLEYHYRHHHGESSLELRSPSLVNPQRELLLAARYYEGAADSRASITHVAPSHSRVSSVCDFCQRHFKCLGFTPLQIKNTRTYPWQCMECRVCLVCQKNTSEETLLFCDNCDRAFHMECLNPPLSAAPEGDWICPVCPRS</sequence>
<dbReference type="InterPro" id="IPR001965">
    <property type="entry name" value="Znf_PHD"/>
</dbReference>
<dbReference type="GO" id="GO:0008270">
    <property type="term" value="F:zinc ion binding"/>
    <property type="evidence" value="ECO:0007669"/>
    <property type="project" value="UniProtKB-KW"/>
</dbReference>
<dbReference type="PANTHER" id="PTHR45888:SF4">
    <property type="entry name" value="PHD FINGER PROTEIN 10"/>
    <property type="match status" value="1"/>
</dbReference>
<comment type="caution">
    <text evidence="13">The sequence shown here is derived from an EMBL/GenBank/DDBJ whole genome shotgun (WGS) entry which is preliminary data.</text>
</comment>
<name>A0AA38M0I2_9CUCU</name>
<proteinExistence type="predicted"/>
<feature type="compositionally biased region" description="Basic and acidic residues" evidence="10">
    <location>
        <begin position="1"/>
        <end position="12"/>
    </location>
</feature>
<evidence type="ECO:0000256" key="1">
    <source>
        <dbReference type="ARBA" id="ARBA00004123"/>
    </source>
</evidence>
<dbReference type="InterPro" id="IPR011011">
    <property type="entry name" value="Znf_FYVE_PHD"/>
</dbReference>
<evidence type="ECO:0000259" key="11">
    <source>
        <dbReference type="PROSITE" id="PS50016"/>
    </source>
</evidence>
<comment type="subcellular location">
    <subcellularLocation>
        <location evidence="1">Nucleus</location>
    </subcellularLocation>
</comment>
<dbReference type="AlphaFoldDB" id="A0AA38M0I2"/>
<gene>
    <name evidence="13" type="ORF">Zmor_028537</name>
</gene>
<keyword evidence="7" id="KW-0804">Transcription</keyword>
<dbReference type="Gene3D" id="3.30.40.10">
    <property type="entry name" value="Zinc/RING finger domain, C3HC4 (zinc finger)"/>
    <property type="match status" value="1"/>
</dbReference>
<dbReference type="Pfam" id="PF00628">
    <property type="entry name" value="PHD"/>
    <property type="match status" value="1"/>
</dbReference>
<evidence type="ECO:0000259" key="12">
    <source>
        <dbReference type="PROSITE" id="PS50089"/>
    </source>
</evidence>
<keyword evidence="5" id="KW-0862">Zinc</keyword>
<keyword evidence="8" id="KW-0539">Nucleus</keyword>
<dbReference type="EMBL" id="JALNTZ010000983">
    <property type="protein sequence ID" value="KAJ3629995.1"/>
    <property type="molecule type" value="Genomic_DNA"/>
</dbReference>
<evidence type="ECO:0000256" key="4">
    <source>
        <dbReference type="ARBA" id="ARBA00022771"/>
    </source>
</evidence>
<feature type="region of interest" description="Disordered" evidence="10">
    <location>
        <begin position="1"/>
        <end position="37"/>
    </location>
</feature>
<dbReference type="GO" id="GO:0005634">
    <property type="term" value="C:nucleus"/>
    <property type="evidence" value="ECO:0007669"/>
    <property type="project" value="UniProtKB-SubCell"/>
</dbReference>
<keyword evidence="3" id="KW-0677">Repeat</keyword>
<evidence type="ECO:0000256" key="3">
    <source>
        <dbReference type="ARBA" id="ARBA00022737"/>
    </source>
</evidence>
<feature type="domain" description="PHD-type" evidence="11">
    <location>
        <begin position="218"/>
        <end position="268"/>
    </location>
</feature>
<protein>
    <recommendedName>
        <fullName evidence="15">PHD finger protein 10</fullName>
    </recommendedName>
</protein>
<dbReference type="SMART" id="SM00249">
    <property type="entry name" value="PHD"/>
    <property type="match status" value="1"/>
</dbReference>
<evidence type="ECO:0000256" key="10">
    <source>
        <dbReference type="SAM" id="MobiDB-lite"/>
    </source>
</evidence>
<dbReference type="InterPro" id="IPR013083">
    <property type="entry name" value="Znf_RING/FYVE/PHD"/>
</dbReference>
<evidence type="ECO:0008006" key="15">
    <source>
        <dbReference type="Google" id="ProtNLM"/>
    </source>
</evidence>
<accession>A0AA38M0I2</accession>